<evidence type="ECO:0000313" key="2">
    <source>
        <dbReference type="EMBL" id="SDN72808.1"/>
    </source>
</evidence>
<organism evidence="2 3">
    <name type="scientific">Halomonas shengliensis</name>
    <dbReference type="NCBI Taxonomy" id="419597"/>
    <lineage>
        <taxon>Bacteria</taxon>
        <taxon>Pseudomonadati</taxon>
        <taxon>Pseudomonadota</taxon>
        <taxon>Gammaproteobacteria</taxon>
        <taxon>Oceanospirillales</taxon>
        <taxon>Halomonadaceae</taxon>
        <taxon>Halomonas</taxon>
    </lineage>
</organism>
<dbReference type="PANTHER" id="PTHR43194:SF2">
    <property type="entry name" value="PEROXISOMAL MEMBRANE PROTEIN LPX1"/>
    <property type="match status" value="1"/>
</dbReference>
<dbReference type="OrthoDB" id="9791366at2"/>
<dbReference type="PANTHER" id="PTHR43194">
    <property type="entry name" value="HYDROLASE ALPHA/BETA FOLD FAMILY"/>
    <property type="match status" value="1"/>
</dbReference>
<evidence type="ECO:0000259" key="1">
    <source>
        <dbReference type="Pfam" id="PF00561"/>
    </source>
</evidence>
<proteinExistence type="predicted"/>
<dbReference type="InterPro" id="IPR000073">
    <property type="entry name" value="AB_hydrolase_1"/>
</dbReference>
<dbReference type="GO" id="GO:0016787">
    <property type="term" value="F:hydrolase activity"/>
    <property type="evidence" value="ECO:0007669"/>
    <property type="project" value="UniProtKB-KW"/>
</dbReference>
<dbReference type="AlphaFoldDB" id="A0A1H0DRV2"/>
<name>A0A1H0DRV2_9GAMM</name>
<dbReference type="RefSeq" id="WP_089676820.1">
    <property type="nucleotide sequence ID" value="NZ_FNIV01000001.1"/>
</dbReference>
<dbReference type="SUPFAM" id="SSF53474">
    <property type="entry name" value="alpha/beta-Hydrolases"/>
    <property type="match status" value="1"/>
</dbReference>
<sequence>MQRLDGFSLDDLEVAVRIWHPDAPRSLVAWHGLARHGGDFAELAHRLGPGWRVLAPDTPGRGLSSWSARPERDYTYARYAEIAVALLDHFALERVAWLGTSMGGLLGLRLAAEPATAGRIERLVLNDIGPELAPAGLAELADYFSRSHEFATFRELAAELRHHYAGFGITDDDTWLRLALESARRLPDGRWTFHYDPAITAQFANDTPRDLWADWHALACPSMAIRGSLSPLLAAETLARMAEARPDLVTLEADGCGHAPYLDRDSQVEPLRRFLAAGVA</sequence>
<feature type="domain" description="AB hydrolase-1" evidence="1">
    <location>
        <begin position="29"/>
        <end position="264"/>
    </location>
</feature>
<keyword evidence="2" id="KW-0378">Hydrolase</keyword>
<reference evidence="3" key="1">
    <citation type="submission" date="2016-10" db="EMBL/GenBank/DDBJ databases">
        <authorList>
            <person name="Varghese N."/>
            <person name="Submissions S."/>
        </authorList>
    </citation>
    <scope>NUCLEOTIDE SEQUENCE [LARGE SCALE GENOMIC DNA]</scope>
    <source>
        <strain evidence="3">CGMCC 1.6444</strain>
    </source>
</reference>
<gene>
    <name evidence="2" type="ORF">SAMN04487957_101517</name>
</gene>
<dbReference type="STRING" id="419597.SAMN04487957_101517"/>
<dbReference type="InterPro" id="IPR029058">
    <property type="entry name" value="AB_hydrolase_fold"/>
</dbReference>
<dbReference type="Gene3D" id="3.40.50.1820">
    <property type="entry name" value="alpha/beta hydrolase"/>
    <property type="match status" value="1"/>
</dbReference>
<protein>
    <submittedName>
        <fullName evidence="2">Lysophospholipase, alpha-beta hydrolase superfamily</fullName>
    </submittedName>
</protein>
<accession>A0A1H0DRV2</accession>
<dbReference type="EMBL" id="FNIV01000001">
    <property type="protein sequence ID" value="SDN72808.1"/>
    <property type="molecule type" value="Genomic_DNA"/>
</dbReference>
<dbReference type="InterPro" id="IPR050228">
    <property type="entry name" value="Carboxylesterase_BioH"/>
</dbReference>
<dbReference type="Proteomes" id="UP000199075">
    <property type="component" value="Unassembled WGS sequence"/>
</dbReference>
<keyword evidence="3" id="KW-1185">Reference proteome</keyword>
<evidence type="ECO:0000313" key="3">
    <source>
        <dbReference type="Proteomes" id="UP000199075"/>
    </source>
</evidence>
<dbReference type="Pfam" id="PF00561">
    <property type="entry name" value="Abhydrolase_1"/>
    <property type="match status" value="1"/>
</dbReference>